<comment type="caution">
    <text evidence="2">The sequence shown here is derived from an EMBL/GenBank/DDBJ whole genome shotgun (WGS) entry which is preliminary data.</text>
</comment>
<evidence type="ECO:0000313" key="3">
    <source>
        <dbReference type="Proteomes" id="UP000449547"/>
    </source>
</evidence>
<dbReference type="OrthoDB" id="6417021at2759"/>
<dbReference type="RefSeq" id="XP_034012175.1">
    <property type="nucleotide sequence ID" value="XM_034155757.1"/>
</dbReference>
<dbReference type="EMBL" id="SWFT01000096">
    <property type="protein sequence ID" value="KAA8901988.1"/>
    <property type="molecule type" value="Genomic_DNA"/>
</dbReference>
<proteinExistence type="inferred from homology"/>
<dbReference type="GeneID" id="54781690"/>
<dbReference type="Proteomes" id="UP000449547">
    <property type="component" value="Unassembled WGS sequence"/>
</dbReference>
<protein>
    <submittedName>
        <fullName evidence="2">Uncharacterized protein</fullName>
    </submittedName>
</protein>
<evidence type="ECO:0000256" key="1">
    <source>
        <dbReference type="ARBA" id="ARBA00034736"/>
    </source>
</evidence>
<evidence type="ECO:0000313" key="2">
    <source>
        <dbReference type="EMBL" id="KAA8901988.1"/>
    </source>
</evidence>
<comment type="similarity">
    <text evidence="1">Belongs to the TTI2 family.</text>
</comment>
<dbReference type="AlphaFoldDB" id="A0A642UPN1"/>
<dbReference type="InterPro" id="IPR018870">
    <property type="entry name" value="Tti2"/>
</dbReference>
<dbReference type="GO" id="GO:0110078">
    <property type="term" value="C:TTT Hsp90 cochaperone complex"/>
    <property type="evidence" value="ECO:0007669"/>
    <property type="project" value="InterPro"/>
</dbReference>
<sequence length="356" mass="39985">MIREVAWNDTPSQYDEFIQHCAATTASQLSEDDLVSLSFHANPHVPWSNAAHSRVALDCLASVPSTDIAQWIRPYLLAVSRPNKRVARLAQSGVNQEILQEDSRRQWKAGAGVGSLGMIWPLVVRGEEYSIVIPFLLVLFDDYEQRIKLQACHILLEVLTNHRDLLMGGVVQELRQSVDVCLSYLPPSTPEAQAEQLLQVAWPCALLLASTPIQRIELVGQVLSSISHLKHEWKFMSFFVEQLKLIVDQLQAAVLVSLSRITFVLGQILINPFVIDDYADGFGLILTVLECQKQIISIVASQDDDAQAILHQYRFDFSAMWTTLRQRLAKIHTPYKQAVDAKLDELHATGLWVPAS</sequence>
<dbReference type="VEuPathDB" id="FungiDB:DIURU_003039"/>
<accession>A0A642UPN1</accession>
<dbReference type="OMA" id="AWFLIDY"/>
<name>A0A642UPN1_DIURU</name>
<reference evidence="2 3" key="1">
    <citation type="submission" date="2019-07" db="EMBL/GenBank/DDBJ databases">
        <title>Genome assembly of two rare yeast pathogens: Diutina rugosa and Trichomonascus ciferrii.</title>
        <authorList>
            <person name="Mixao V."/>
            <person name="Saus E."/>
            <person name="Hansen A."/>
            <person name="Lass-Flor C."/>
            <person name="Gabaldon T."/>
        </authorList>
    </citation>
    <scope>NUCLEOTIDE SEQUENCE [LARGE SCALE GENOMIC DNA]</scope>
    <source>
        <strain evidence="2 3">CBS 613</strain>
    </source>
</reference>
<dbReference type="Pfam" id="PF10521">
    <property type="entry name" value="Tti2"/>
    <property type="match status" value="1"/>
</dbReference>
<keyword evidence="3" id="KW-1185">Reference proteome</keyword>
<organism evidence="2 3">
    <name type="scientific">Diutina rugosa</name>
    <name type="common">Yeast</name>
    <name type="synonym">Candida rugosa</name>
    <dbReference type="NCBI Taxonomy" id="5481"/>
    <lineage>
        <taxon>Eukaryota</taxon>
        <taxon>Fungi</taxon>
        <taxon>Dikarya</taxon>
        <taxon>Ascomycota</taxon>
        <taxon>Saccharomycotina</taxon>
        <taxon>Pichiomycetes</taxon>
        <taxon>Debaryomycetaceae</taxon>
        <taxon>Diutina</taxon>
    </lineage>
</organism>
<gene>
    <name evidence="2" type="ORF">DIURU_003039</name>
</gene>